<evidence type="ECO:0000313" key="3">
    <source>
        <dbReference type="Proteomes" id="UP000288024"/>
    </source>
</evidence>
<gene>
    <name evidence="2" type="ORF">EM808_08705</name>
</gene>
<sequence>MNGKKRLIQAKYRAKKKEMQENNKSIAVFYLLALIVLILMQSDFGSKSIFPFDGNGNYTYYSE</sequence>
<keyword evidence="1" id="KW-0472">Membrane</keyword>
<comment type="caution">
    <text evidence="2">The sequence shown here is derived from an EMBL/GenBank/DDBJ whole genome shotgun (WGS) entry which is preliminary data.</text>
</comment>
<protein>
    <submittedName>
        <fullName evidence="2">Uncharacterized protein</fullName>
    </submittedName>
</protein>
<name>A0A437KEN1_9BACI</name>
<proteinExistence type="predicted"/>
<keyword evidence="3" id="KW-1185">Reference proteome</keyword>
<keyword evidence="1" id="KW-0812">Transmembrane</keyword>
<accession>A0A437KEN1</accession>
<organism evidence="2 3">
    <name type="scientific">Niallia taxi</name>
    <dbReference type="NCBI Taxonomy" id="2499688"/>
    <lineage>
        <taxon>Bacteria</taxon>
        <taxon>Bacillati</taxon>
        <taxon>Bacillota</taxon>
        <taxon>Bacilli</taxon>
        <taxon>Bacillales</taxon>
        <taxon>Bacillaceae</taxon>
        <taxon>Niallia</taxon>
    </lineage>
</organism>
<reference evidence="2 3" key="1">
    <citation type="submission" date="2019-01" db="EMBL/GenBank/DDBJ databases">
        <title>Bacillus sp. M5HDSG1-1, whole genome shotgun sequence.</title>
        <authorList>
            <person name="Tuo L."/>
        </authorList>
    </citation>
    <scope>NUCLEOTIDE SEQUENCE [LARGE SCALE GENOMIC DNA]</scope>
    <source>
        <strain evidence="2 3">M5HDSG1-1</strain>
    </source>
</reference>
<dbReference type="AlphaFoldDB" id="A0A437KEN1"/>
<evidence type="ECO:0000256" key="1">
    <source>
        <dbReference type="SAM" id="Phobius"/>
    </source>
</evidence>
<dbReference type="Proteomes" id="UP000288024">
    <property type="component" value="Unassembled WGS sequence"/>
</dbReference>
<dbReference type="EMBL" id="RZTZ01000002">
    <property type="protein sequence ID" value="RVT65564.1"/>
    <property type="molecule type" value="Genomic_DNA"/>
</dbReference>
<keyword evidence="1" id="KW-1133">Transmembrane helix</keyword>
<feature type="transmembrane region" description="Helical" evidence="1">
    <location>
        <begin position="21"/>
        <end position="40"/>
    </location>
</feature>
<dbReference type="GeneID" id="87618400"/>
<dbReference type="RefSeq" id="WP_127737782.1">
    <property type="nucleotide sequence ID" value="NZ_CAJCKN010000040.1"/>
</dbReference>
<evidence type="ECO:0000313" key="2">
    <source>
        <dbReference type="EMBL" id="RVT65564.1"/>
    </source>
</evidence>